<dbReference type="EC" id="2.1.1.100" evidence="5"/>
<evidence type="ECO:0000256" key="2">
    <source>
        <dbReference type="ARBA" id="ARBA00022692"/>
    </source>
</evidence>
<evidence type="ECO:0000256" key="5">
    <source>
        <dbReference type="RuleBase" id="RU362022"/>
    </source>
</evidence>
<keyword evidence="2 5" id="KW-0812">Transmembrane</keyword>
<keyword evidence="4 5" id="KW-0472">Membrane</keyword>
<dbReference type="OrthoDB" id="422086at2759"/>
<dbReference type="RefSeq" id="XP_009551744.1">
    <property type="nucleotide sequence ID" value="XM_009553449.1"/>
</dbReference>
<dbReference type="AlphaFoldDB" id="W4JTV2"/>
<feature type="transmembrane region" description="Helical" evidence="5">
    <location>
        <begin position="52"/>
        <end position="70"/>
    </location>
</feature>
<dbReference type="InParanoid" id="W4JTV2"/>
<dbReference type="GO" id="GO:0032259">
    <property type="term" value="P:methylation"/>
    <property type="evidence" value="ECO:0007669"/>
    <property type="project" value="UniProtKB-KW"/>
</dbReference>
<dbReference type="PANTHER" id="PTHR12714">
    <property type="entry name" value="PROTEIN-S ISOPRENYLCYSTEINE O-METHYLTRANSFERASE"/>
    <property type="match status" value="1"/>
</dbReference>
<feature type="transmembrane region" description="Helical" evidence="5">
    <location>
        <begin position="90"/>
        <end position="109"/>
    </location>
</feature>
<reference evidence="6 7" key="1">
    <citation type="journal article" date="2012" name="New Phytol.">
        <title>Insight into trade-off between wood decay and parasitism from the genome of a fungal forest pathogen.</title>
        <authorList>
            <person name="Olson A."/>
            <person name="Aerts A."/>
            <person name="Asiegbu F."/>
            <person name="Belbahri L."/>
            <person name="Bouzid O."/>
            <person name="Broberg A."/>
            <person name="Canback B."/>
            <person name="Coutinho P.M."/>
            <person name="Cullen D."/>
            <person name="Dalman K."/>
            <person name="Deflorio G."/>
            <person name="van Diepen L.T."/>
            <person name="Dunand C."/>
            <person name="Duplessis S."/>
            <person name="Durling M."/>
            <person name="Gonthier P."/>
            <person name="Grimwood J."/>
            <person name="Fossdal C.G."/>
            <person name="Hansson D."/>
            <person name="Henrissat B."/>
            <person name="Hietala A."/>
            <person name="Himmelstrand K."/>
            <person name="Hoffmeister D."/>
            <person name="Hogberg N."/>
            <person name="James T.Y."/>
            <person name="Karlsson M."/>
            <person name="Kohler A."/>
            <person name="Kues U."/>
            <person name="Lee Y.H."/>
            <person name="Lin Y.C."/>
            <person name="Lind M."/>
            <person name="Lindquist E."/>
            <person name="Lombard V."/>
            <person name="Lucas S."/>
            <person name="Lunden K."/>
            <person name="Morin E."/>
            <person name="Murat C."/>
            <person name="Park J."/>
            <person name="Raffaello T."/>
            <person name="Rouze P."/>
            <person name="Salamov A."/>
            <person name="Schmutz J."/>
            <person name="Solheim H."/>
            <person name="Stahlberg J."/>
            <person name="Velez H."/>
            <person name="de Vries R.P."/>
            <person name="Wiebenga A."/>
            <person name="Woodward S."/>
            <person name="Yakovlev I."/>
            <person name="Garbelotto M."/>
            <person name="Martin F."/>
            <person name="Grigoriev I.V."/>
            <person name="Stenlid J."/>
        </authorList>
    </citation>
    <scope>NUCLEOTIDE SEQUENCE [LARGE SCALE GENOMIC DNA]</scope>
    <source>
        <strain evidence="6 7">TC 32-1</strain>
    </source>
</reference>
<name>W4JTV2_HETIT</name>
<dbReference type="PANTHER" id="PTHR12714:SF9">
    <property type="entry name" value="PROTEIN-S-ISOPRENYLCYSTEINE O-METHYLTRANSFERASE"/>
    <property type="match status" value="1"/>
</dbReference>
<dbReference type="EMBL" id="KI925464">
    <property type="protein sequence ID" value="ETW76879.1"/>
    <property type="molecule type" value="Genomic_DNA"/>
</dbReference>
<comment type="caution">
    <text evidence="5">Lacks conserved residue(s) required for the propagation of feature annotation.</text>
</comment>
<comment type="subcellular location">
    <subcellularLocation>
        <location evidence="5">Endoplasmic reticulum membrane</location>
        <topology evidence="5">Multi-pass membrane protein</topology>
    </subcellularLocation>
    <subcellularLocation>
        <location evidence="1">Membrane</location>
        <topology evidence="1">Multi-pass membrane protein</topology>
    </subcellularLocation>
</comment>
<keyword evidence="5" id="KW-0256">Endoplasmic reticulum</keyword>
<keyword evidence="5" id="KW-0808">Transferase</keyword>
<keyword evidence="5" id="KW-0489">Methyltransferase</keyword>
<comment type="similarity">
    <text evidence="5">Belongs to the class VI-like SAM-binding methyltransferase superfamily. Isoprenylcysteine carboxyl methyltransferase family.</text>
</comment>
<dbReference type="GO" id="GO:0005789">
    <property type="term" value="C:endoplasmic reticulum membrane"/>
    <property type="evidence" value="ECO:0007669"/>
    <property type="project" value="UniProtKB-SubCell"/>
</dbReference>
<accession>W4JTV2</accession>
<dbReference type="Pfam" id="PF04140">
    <property type="entry name" value="ICMT"/>
    <property type="match status" value="1"/>
</dbReference>
<evidence type="ECO:0000256" key="1">
    <source>
        <dbReference type="ARBA" id="ARBA00004141"/>
    </source>
</evidence>
<evidence type="ECO:0000256" key="4">
    <source>
        <dbReference type="ARBA" id="ARBA00023136"/>
    </source>
</evidence>
<feature type="non-terminal residue" evidence="6">
    <location>
        <position position="1"/>
    </location>
</feature>
<dbReference type="HOGENOM" id="CLU_065200_6_2_1"/>
<protein>
    <recommendedName>
        <fullName evidence="5">Protein-S-isoprenylcysteine O-methyltransferase</fullName>
        <ecNumber evidence="5">2.1.1.100</ecNumber>
    </recommendedName>
</protein>
<keyword evidence="3 5" id="KW-1133">Transmembrane helix</keyword>
<keyword evidence="7" id="KW-1185">Reference proteome</keyword>
<dbReference type="GeneID" id="20671413"/>
<dbReference type="KEGG" id="hir:HETIRDRAFT_328380"/>
<evidence type="ECO:0000256" key="3">
    <source>
        <dbReference type="ARBA" id="ARBA00022989"/>
    </source>
</evidence>
<comment type="catalytic activity">
    <reaction evidence="5">
        <text>[protein]-C-terminal S-[(2E,6E)-farnesyl]-L-cysteine + S-adenosyl-L-methionine = [protein]-C-terminal S-[(2E,6E)-farnesyl]-L-cysteine methyl ester + S-adenosyl-L-homocysteine</text>
        <dbReference type="Rhea" id="RHEA:21672"/>
        <dbReference type="Rhea" id="RHEA-COMP:12125"/>
        <dbReference type="Rhea" id="RHEA-COMP:12126"/>
        <dbReference type="ChEBI" id="CHEBI:57856"/>
        <dbReference type="ChEBI" id="CHEBI:59789"/>
        <dbReference type="ChEBI" id="CHEBI:90510"/>
        <dbReference type="ChEBI" id="CHEBI:90511"/>
        <dbReference type="EC" id="2.1.1.100"/>
    </reaction>
</comment>
<evidence type="ECO:0000313" key="7">
    <source>
        <dbReference type="Proteomes" id="UP000030671"/>
    </source>
</evidence>
<gene>
    <name evidence="6" type="ORF">HETIRDRAFT_328380</name>
</gene>
<organism evidence="6 7">
    <name type="scientific">Heterobasidion irregulare (strain TC 32-1)</name>
    <dbReference type="NCBI Taxonomy" id="747525"/>
    <lineage>
        <taxon>Eukaryota</taxon>
        <taxon>Fungi</taxon>
        <taxon>Dikarya</taxon>
        <taxon>Basidiomycota</taxon>
        <taxon>Agaricomycotina</taxon>
        <taxon>Agaricomycetes</taxon>
        <taxon>Russulales</taxon>
        <taxon>Bondarzewiaceae</taxon>
        <taxon>Heterobasidion</taxon>
        <taxon>Heterobasidion annosum species complex</taxon>
    </lineage>
</organism>
<dbReference type="GO" id="GO:0004671">
    <property type="term" value="F:protein C-terminal S-isoprenylcysteine carboxyl O-methyltransferase activity"/>
    <property type="evidence" value="ECO:0007669"/>
    <property type="project" value="UniProtKB-EC"/>
</dbReference>
<keyword evidence="5" id="KW-0949">S-adenosyl-L-methionine</keyword>
<dbReference type="InterPro" id="IPR007269">
    <property type="entry name" value="ICMT_MeTrfase"/>
</dbReference>
<dbReference type="Proteomes" id="UP000030671">
    <property type="component" value="Unassembled WGS sequence"/>
</dbReference>
<dbReference type="eggNOG" id="ENOG502S9FN">
    <property type="taxonomic scope" value="Eukaryota"/>
</dbReference>
<evidence type="ECO:0000313" key="6">
    <source>
        <dbReference type="EMBL" id="ETW76879.1"/>
    </source>
</evidence>
<proteinExistence type="inferred from homology"/>
<dbReference type="Gene3D" id="1.20.120.1630">
    <property type="match status" value="1"/>
</dbReference>
<sequence>LGTLLAVSGAALRKWCYITLGSHFTFKVCLLLHHELVTLGPYAWIRHPSYTGVHMVLFGATAVIGSQGAWASECGVLTTLGRGSLNRSAITIWAWLIVVFWVIKCSYAVGSALRRVEVEDHELKRKFGQVWEEYARRVKWALISGVY</sequence>